<feature type="signal peptide" evidence="1">
    <location>
        <begin position="1"/>
        <end position="19"/>
    </location>
</feature>
<evidence type="ECO:0000313" key="3">
    <source>
        <dbReference type="Proteomes" id="UP001302059"/>
    </source>
</evidence>
<proteinExistence type="predicted"/>
<sequence>MKKLPLSAALVGLTVLLTACPGPGQERPQPPQTFALTVKVEGVPQAPVTVVNDATKAQAFSGPVTGSKTLTLKAGEVFRVEGGAVNGYVTPAAEVITLGGDKTVTLTYRAAAQPGAALDPARLQGTLSGWTFGTGRVSAYFRRSDTLLSLTPATVTAAGAVDGALPTPPELVPLLGSCPFDGERSVADVDVESAQIGVFGAQGDLLGTVTERAADGRRVMRLYSSRAATIRGTATCGSTTLDLDLTLTQGWNAISEEAGTGGQPLRLRSVAPGTRVSLVFEREAEQVDVLFKDFSEITLRAGESVSREATFVQVGGISGAVTLETKVPGVTVTPSTLTLPALGAQSMEAQSAAAGSALARLSAQAVTTPLTFTAAAGAPAYSGPLEVVVKQGGLVVGSGTLPSLRVIAPSVSVTVATEQMGGLFLSPGTTAGLKVNVSSVEGFSGSVTLTVGDLPAGVTAQPVTAQVTPGTTTTVTIPLTVAADAAPGTTTVRVSSPQAGPPQGPNTVQLTVRPARTAVGSAGQLAPSGDGVWLTGAGGFDPATSGYRTELTRYVGLQSGAKATVPFAVGSLIALPDGDVLALGSDDRVARLTAAGEVTLMPRPAGLSSGVADAQGRVWFVQRTVVGTGGFRSTLARWTPGAGSGAGETVVVDDTRDYGQQGGRLVANGDGRVLAYLPAYTSAALRIDPQAGTVTPLGAEVSEQGGSVAISAPGTVWLTQNGTLKRLNADGSVTTFGELRVDRLFGFDRQNPDVLWGADYTSVFRIDARTGKATRVQLGEVPAGVPLNGGGLAFLTGDYDGSGTRQSYLSILR</sequence>
<evidence type="ECO:0000313" key="2">
    <source>
        <dbReference type="EMBL" id="MDL2345153.1"/>
    </source>
</evidence>
<feature type="chain" id="PRO_5045408396" evidence="1">
    <location>
        <begin position="20"/>
        <end position="813"/>
    </location>
</feature>
<dbReference type="PROSITE" id="PS51257">
    <property type="entry name" value="PROKAR_LIPOPROTEIN"/>
    <property type="match status" value="1"/>
</dbReference>
<gene>
    <name evidence="2" type="ORF">QOL99_13465</name>
</gene>
<comment type="caution">
    <text evidence="2">The sequence shown here is derived from an EMBL/GenBank/DDBJ whole genome shotgun (WGS) entry which is preliminary data.</text>
</comment>
<keyword evidence="3" id="KW-1185">Reference proteome</keyword>
<keyword evidence="1" id="KW-0732">Signal</keyword>
<accession>A0ABT7JL03</accession>
<evidence type="ECO:0000256" key="1">
    <source>
        <dbReference type="SAM" id="SignalP"/>
    </source>
</evidence>
<dbReference type="RefSeq" id="WP_285524563.1">
    <property type="nucleotide sequence ID" value="NZ_JASNGB010000156.1"/>
</dbReference>
<organism evidence="2 3">
    <name type="scientific">Deinococcus rhizophilus</name>
    <dbReference type="NCBI Taxonomy" id="3049544"/>
    <lineage>
        <taxon>Bacteria</taxon>
        <taxon>Thermotogati</taxon>
        <taxon>Deinococcota</taxon>
        <taxon>Deinococci</taxon>
        <taxon>Deinococcales</taxon>
        <taxon>Deinococcaceae</taxon>
        <taxon>Deinococcus</taxon>
    </lineage>
</organism>
<name>A0ABT7JL03_9DEIO</name>
<dbReference type="SUPFAM" id="SSF101898">
    <property type="entry name" value="NHL repeat"/>
    <property type="match status" value="1"/>
</dbReference>
<dbReference type="EMBL" id="JASNGB010000156">
    <property type="protein sequence ID" value="MDL2345153.1"/>
    <property type="molecule type" value="Genomic_DNA"/>
</dbReference>
<protein>
    <submittedName>
        <fullName evidence="2">Uncharacterized protein</fullName>
    </submittedName>
</protein>
<reference evidence="2 3" key="1">
    <citation type="submission" date="2023-05" db="EMBL/GenBank/DDBJ databases">
        <authorList>
            <person name="Gao F."/>
        </authorList>
    </citation>
    <scope>NUCLEOTIDE SEQUENCE [LARGE SCALE GENOMIC DNA]</scope>
    <source>
        <strain evidence="2 3">MIMF12</strain>
    </source>
</reference>
<dbReference type="Proteomes" id="UP001302059">
    <property type="component" value="Unassembled WGS sequence"/>
</dbReference>